<dbReference type="GO" id="GO:0005524">
    <property type="term" value="F:ATP binding"/>
    <property type="evidence" value="ECO:0007669"/>
    <property type="project" value="UniProtKB-UniRule"/>
</dbReference>
<keyword evidence="13" id="KW-1185">Reference proteome</keyword>
<dbReference type="GO" id="GO:0005737">
    <property type="term" value="C:cytoplasm"/>
    <property type="evidence" value="ECO:0007669"/>
    <property type="project" value="TreeGrafter"/>
</dbReference>
<evidence type="ECO:0000259" key="11">
    <source>
        <dbReference type="PROSITE" id="PS50975"/>
    </source>
</evidence>
<evidence type="ECO:0000256" key="9">
    <source>
        <dbReference type="ARBA" id="ARBA00029440"/>
    </source>
</evidence>
<dbReference type="GO" id="GO:0009085">
    <property type="term" value="P:lysine biosynthetic process"/>
    <property type="evidence" value="ECO:0007669"/>
    <property type="project" value="InterPro"/>
</dbReference>
<dbReference type="InterPro" id="IPR016185">
    <property type="entry name" value="PreATP-grasp_dom_sf"/>
</dbReference>
<keyword evidence="6 10" id="KW-0547">Nucleotide-binding</keyword>
<dbReference type="Gene3D" id="3.30.1490.20">
    <property type="entry name" value="ATP-grasp fold, A domain"/>
    <property type="match status" value="1"/>
</dbReference>
<keyword evidence="4" id="KW-0028">Amino-acid biosynthesis</keyword>
<accession>A0AAE3GGI5</accession>
<comment type="similarity">
    <text evidence="2">Belongs to the RimK family. LysX subfamily.</text>
</comment>
<feature type="domain" description="ATP-grasp" evidence="11">
    <location>
        <begin position="99"/>
        <end position="283"/>
    </location>
</feature>
<dbReference type="PANTHER" id="PTHR21621">
    <property type="entry name" value="RIBOSOMAL PROTEIN S6 MODIFICATION PROTEIN"/>
    <property type="match status" value="1"/>
</dbReference>
<gene>
    <name evidence="12" type="ORF">LX83_003761</name>
</gene>
<dbReference type="SUPFAM" id="SSF56059">
    <property type="entry name" value="Glutathione synthetase ATP-binding domain-like"/>
    <property type="match status" value="1"/>
</dbReference>
<evidence type="ECO:0000256" key="8">
    <source>
        <dbReference type="ARBA" id="ARBA00022842"/>
    </source>
</evidence>
<protein>
    <submittedName>
        <fullName evidence="12">[lysine-biosynthesis-protein LysW]---L-2-aminoadipate ligase</fullName>
    </submittedName>
</protein>
<name>A0AAE3GGI5_9PSEU</name>
<dbReference type="InterPro" id="IPR011761">
    <property type="entry name" value="ATP-grasp"/>
</dbReference>
<keyword evidence="5" id="KW-0479">Metal-binding</keyword>
<dbReference type="GO" id="GO:0016879">
    <property type="term" value="F:ligase activity, forming carbon-nitrogen bonds"/>
    <property type="evidence" value="ECO:0007669"/>
    <property type="project" value="TreeGrafter"/>
</dbReference>
<reference evidence="12" key="1">
    <citation type="submission" date="2022-06" db="EMBL/GenBank/DDBJ databases">
        <title>Genomic Encyclopedia of Archaeal and Bacterial Type Strains, Phase II (KMG-II): from individual species to whole genera.</title>
        <authorList>
            <person name="Goeker M."/>
        </authorList>
    </citation>
    <scope>NUCLEOTIDE SEQUENCE</scope>
    <source>
        <strain evidence="12">DSM 43935</strain>
    </source>
</reference>
<comment type="pathway">
    <text evidence="9">Amino-acid biosynthesis.</text>
</comment>
<dbReference type="InterPro" id="IPR013651">
    <property type="entry name" value="ATP-grasp_RimK-type"/>
</dbReference>
<keyword evidence="3 12" id="KW-0436">Ligase</keyword>
<evidence type="ECO:0000256" key="5">
    <source>
        <dbReference type="ARBA" id="ARBA00022723"/>
    </source>
</evidence>
<dbReference type="Proteomes" id="UP001206128">
    <property type="component" value="Unassembled WGS sequence"/>
</dbReference>
<keyword evidence="7 10" id="KW-0067">ATP-binding</keyword>
<dbReference type="NCBIfam" id="TIGR00768">
    <property type="entry name" value="rimK_fam"/>
    <property type="match status" value="1"/>
</dbReference>
<sequence length="292" mass="32292">MTMDRRPLAVLTSRVRLEERLLLAELRRRDIDFVQVDTRTLALRLETGQRLALPYRGALSREISHTRNAYVSRLFEHAGVPVVNSSRIITLCGDKLLTTLALREGGLPTIRAMATLVPEAALAGMDDFGYPAVVKPLTGSWGKLMARLRDHEGAEAVLEHRGALPGPQHQITFVQEYVDKPGRDIKAYVFGGEVVGAIYKVHDHWRTNTARGGRAEVCPLTDELVKLLQDTASAVGEGVLGIDVIQHRDGTMYVNEVNHTPEFHGAIEVLGVDLVGAYVDYALGQLDLWSQR</sequence>
<evidence type="ECO:0000256" key="10">
    <source>
        <dbReference type="PROSITE-ProRule" id="PRU00409"/>
    </source>
</evidence>
<dbReference type="GO" id="GO:0046872">
    <property type="term" value="F:metal ion binding"/>
    <property type="evidence" value="ECO:0007669"/>
    <property type="project" value="UniProtKB-KW"/>
</dbReference>
<evidence type="ECO:0000256" key="3">
    <source>
        <dbReference type="ARBA" id="ARBA00022598"/>
    </source>
</evidence>
<dbReference type="PROSITE" id="PS50975">
    <property type="entry name" value="ATP_GRASP"/>
    <property type="match status" value="1"/>
</dbReference>
<evidence type="ECO:0000256" key="4">
    <source>
        <dbReference type="ARBA" id="ARBA00022605"/>
    </source>
</evidence>
<comment type="cofactor">
    <cofactor evidence="1">
        <name>Mg(2+)</name>
        <dbReference type="ChEBI" id="CHEBI:18420"/>
    </cofactor>
</comment>
<evidence type="ECO:0000313" key="13">
    <source>
        <dbReference type="Proteomes" id="UP001206128"/>
    </source>
</evidence>
<dbReference type="SUPFAM" id="SSF52440">
    <property type="entry name" value="PreATP-grasp domain"/>
    <property type="match status" value="1"/>
</dbReference>
<organism evidence="12 13">
    <name type="scientific">Goodfellowiella coeruleoviolacea</name>
    <dbReference type="NCBI Taxonomy" id="334858"/>
    <lineage>
        <taxon>Bacteria</taxon>
        <taxon>Bacillati</taxon>
        <taxon>Actinomycetota</taxon>
        <taxon>Actinomycetes</taxon>
        <taxon>Pseudonocardiales</taxon>
        <taxon>Pseudonocardiaceae</taxon>
        <taxon>Goodfellowiella</taxon>
    </lineage>
</organism>
<dbReference type="Gene3D" id="3.40.50.20">
    <property type="match status" value="1"/>
</dbReference>
<comment type="caution">
    <text evidence="12">The sequence shown here is derived from an EMBL/GenBank/DDBJ whole genome shotgun (WGS) entry which is preliminary data.</text>
</comment>
<evidence type="ECO:0000256" key="6">
    <source>
        <dbReference type="ARBA" id="ARBA00022741"/>
    </source>
</evidence>
<dbReference type="InterPro" id="IPR004666">
    <property type="entry name" value="Rp_bS6_RimK/Lys_biosynth_LsyX"/>
</dbReference>
<evidence type="ECO:0000256" key="1">
    <source>
        <dbReference type="ARBA" id="ARBA00001946"/>
    </source>
</evidence>
<dbReference type="InterPro" id="IPR011870">
    <property type="entry name" value="LysX_arch"/>
</dbReference>
<evidence type="ECO:0000256" key="7">
    <source>
        <dbReference type="ARBA" id="ARBA00022840"/>
    </source>
</evidence>
<dbReference type="InterPro" id="IPR054562">
    <property type="entry name" value="LysX/ArgX_preATP_grasp"/>
</dbReference>
<dbReference type="Gene3D" id="3.30.470.20">
    <property type="entry name" value="ATP-grasp fold, B domain"/>
    <property type="match status" value="1"/>
</dbReference>
<dbReference type="Pfam" id="PF22626">
    <property type="entry name" value="LysX_preATP_grasp"/>
    <property type="match status" value="1"/>
</dbReference>
<proteinExistence type="inferred from homology"/>
<dbReference type="EMBL" id="JAMTCK010000008">
    <property type="protein sequence ID" value="MCP2166889.1"/>
    <property type="molecule type" value="Genomic_DNA"/>
</dbReference>
<dbReference type="PANTHER" id="PTHR21621:SF0">
    <property type="entry name" value="BETA-CITRYLGLUTAMATE SYNTHASE B-RELATED"/>
    <property type="match status" value="1"/>
</dbReference>
<evidence type="ECO:0000313" key="12">
    <source>
        <dbReference type="EMBL" id="MCP2166889.1"/>
    </source>
</evidence>
<evidence type="ECO:0000256" key="2">
    <source>
        <dbReference type="ARBA" id="ARBA00006239"/>
    </source>
</evidence>
<dbReference type="NCBIfam" id="TIGR02144">
    <property type="entry name" value="LysX_arch"/>
    <property type="match status" value="1"/>
</dbReference>
<dbReference type="InterPro" id="IPR013815">
    <property type="entry name" value="ATP_grasp_subdomain_1"/>
</dbReference>
<dbReference type="Pfam" id="PF08443">
    <property type="entry name" value="RimK"/>
    <property type="match status" value="1"/>
</dbReference>
<keyword evidence="8" id="KW-0460">Magnesium</keyword>
<dbReference type="AlphaFoldDB" id="A0AAE3GGI5"/>